<comment type="similarity">
    <text evidence="8">Belongs to the G-protein coupled receptor 1 family.</text>
</comment>
<protein>
    <submittedName>
        <fullName evidence="12">Neuropeptides capa receptor-like</fullName>
    </submittedName>
</protein>
<keyword evidence="3 9" id="KW-1133">Transmembrane helix</keyword>
<reference evidence="12" key="1">
    <citation type="submission" date="2025-08" db="UniProtKB">
        <authorList>
            <consortium name="RefSeq"/>
        </authorList>
    </citation>
    <scope>IDENTIFICATION</scope>
    <source>
        <tissue evidence="12">Testes</tissue>
    </source>
</reference>
<dbReference type="RefSeq" id="XP_006825718.1">
    <property type="nucleotide sequence ID" value="XM_006825655.1"/>
</dbReference>
<accession>A0ABM0N0C7</accession>
<sequence length="298" mass="33956">MNNTTWFWVECGDQTAQDITALVLTTVGIVGNAAFLYVIISLREMHTTTNIYLANLAIADLIFLVLNGIQPFCYVIGTEICAPLLLNIEFHCISNFIASTGFFAGMIIVGVIAIERYCAICYPLHGNGCLYWMRKISWILQALCWLLAILPSITPLLPCYGKDSTYTQMAQTMVLIPMFFTLTILVFVLYIRMAVTLRKSARNNVLNSPAAWETERQVMRICLITAVLYIIFMFPYILRLIEEFLILYFSYFAAFSTYPCFRNVAIYFLMVNASINPVVYNVASSRYRIAFKTAFRCN</sequence>
<dbReference type="Proteomes" id="UP000694865">
    <property type="component" value="Unplaced"/>
</dbReference>
<keyword evidence="6 8" id="KW-0675">Receptor</keyword>
<keyword evidence="7 8" id="KW-0807">Transducer</keyword>
<dbReference type="PROSITE" id="PS50262">
    <property type="entry name" value="G_PROTEIN_RECEP_F1_2"/>
    <property type="match status" value="1"/>
</dbReference>
<dbReference type="PRINTS" id="PR00237">
    <property type="entry name" value="GPCRRHODOPSN"/>
</dbReference>
<dbReference type="Gene3D" id="1.20.1070.10">
    <property type="entry name" value="Rhodopsin 7-helix transmembrane proteins"/>
    <property type="match status" value="1"/>
</dbReference>
<comment type="subcellular location">
    <subcellularLocation>
        <location evidence="1">Membrane</location>
        <topology evidence="1">Multi-pass membrane protein</topology>
    </subcellularLocation>
</comment>
<feature type="transmembrane region" description="Helical" evidence="9">
    <location>
        <begin position="20"/>
        <end position="40"/>
    </location>
</feature>
<dbReference type="SUPFAM" id="SSF81321">
    <property type="entry name" value="Family A G protein-coupled receptor-like"/>
    <property type="match status" value="1"/>
</dbReference>
<evidence type="ECO:0000256" key="1">
    <source>
        <dbReference type="ARBA" id="ARBA00004141"/>
    </source>
</evidence>
<feature type="transmembrane region" description="Helical" evidence="9">
    <location>
        <begin position="218"/>
        <end position="238"/>
    </location>
</feature>
<organism evidence="11 12">
    <name type="scientific">Saccoglossus kowalevskii</name>
    <name type="common">Acorn worm</name>
    <dbReference type="NCBI Taxonomy" id="10224"/>
    <lineage>
        <taxon>Eukaryota</taxon>
        <taxon>Metazoa</taxon>
        <taxon>Hemichordata</taxon>
        <taxon>Enteropneusta</taxon>
        <taxon>Harrimaniidae</taxon>
        <taxon>Saccoglossus</taxon>
    </lineage>
</organism>
<evidence type="ECO:0000256" key="4">
    <source>
        <dbReference type="ARBA" id="ARBA00023040"/>
    </source>
</evidence>
<feature type="transmembrane region" description="Helical" evidence="9">
    <location>
        <begin position="136"/>
        <end position="154"/>
    </location>
</feature>
<evidence type="ECO:0000256" key="2">
    <source>
        <dbReference type="ARBA" id="ARBA00022692"/>
    </source>
</evidence>
<dbReference type="SMART" id="SM01381">
    <property type="entry name" value="7TM_GPCR_Srsx"/>
    <property type="match status" value="1"/>
</dbReference>
<evidence type="ECO:0000256" key="3">
    <source>
        <dbReference type="ARBA" id="ARBA00022989"/>
    </source>
</evidence>
<dbReference type="CDD" id="cd00637">
    <property type="entry name" value="7tm_classA_rhodopsin-like"/>
    <property type="match status" value="1"/>
</dbReference>
<evidence type="ECO:0000313" key="11">
    <source>
        <dbReference type="Proteomes" id="UP000694865"/>
    </source>
</evidence>
<keyword evidence="11" id="KW-1185">Reference proteome</keyword>
<evidence type="ECO:0000256" key="9">
    <source>
        <dbReference type="SAM" id="Phobius"/>
    </source>
</evidence>
<gene>
    <name evidence="12" type="primary">LOC102805883</name>
</gene>
<dbReference type="Pfam" id="PF00001">
    <property type="entry name" value="7tm_1"/>
    <property type="match status" value="1"/>
</dbReference>
<dbReference type="InterPro" id="IPR017452">
    <property type="entry name" value="GPCR_Rhodpsn_7TM"/>
</dbReference>
<evidence type="ECO:0000256" key="7">
    <source>
        <dbReference type="ARBA" id="ARBA00023224"/>
    </source>
</evidence>
<feature type="transmembrane region" description="Helical" evidence="9">
    <location>
        <begin position="174"/>
        <end position="197"/>
    </location>
</feature>
<dbReference type="InterPro" id="IPR000276">
    <property type="entry name" value="GPCR_Rhodpsn"/>
</dbReference>
<evidence type="ECO:0000256" key="5">
    <source>
        <dbReference type="ARBA" id="ARBA00023136"/>
    </source>
</evidence>
<dbReference type="PANTHER" id="PTHR24243">
    <property type="entry name" value="G-PROTEIN COUPLED RECEPTOR"/>
    <property type="match status" value="1"/>
</dbReference>
<dbReference type="GeneID" id="102805883"/>
<feature type="transmembrane region" description="Helical" evidence="9">
    <location>
        <begin position="52"/>
        <end position="77"/>
    </location>
</feature>
<evidence type="ECO:0000256" key="6">
    <source>
        <dbReference type="ARBA" id="ARBA00023170"/>
    </source>
</evidence>
<keyword evidence="5 9" id="KW-0472">Membrane</keyword>
<dbReference type="PANTHER" id="PTHR24243:SF208">
    <property type="entry name" value="PYROKININ-1 RECEPTOR"/>
    <property type="match status" value="1"/>
</dbReference>
<dbReference type="PROSITE" id="PS00237">
    <property type="entry name" value="G_PROTEIN_RECEP_F1_1"/>
    <property type="match status" value="1"/>
</dbReference>
<name>A0ABM0N0C7_SACKO</name>
<evidence type="ECO:0000256" key="8">
    <source>
        <dbReference type="RuleBase" id="RU000688"/>
    </source>
</evidence>
<feature type="transmembrane region" description="Helical" evidence="9">
    <location>
        <begin position="97"/>
        <end position="115"/>
    </location>
</feature>
<evidence type="ECO:0000259" key="10">
    <source>
        <dbReference type="PROSITE" id="PS50262"/>
    </source>
</evidence>
<feature type="domain" description="G-protein coupled receptors family 1 profile" evidence="10">
    <location>
        <begin position="31"/>
        <end position="280"/>
    </location>
</feature>
<keyword evidence="2 8" id="KW-0812">Transmembrane</keyword>
<proteinExistence type="inferred from homology"/>
<keyword evidence="4 8" id="KW-0297">G-protein coupled receptor</keyword>
<evidence type="ECO:0000313" key="12">
    <source>
        <dbReference type="RefSeq" id="XP_006825718.1"/>
    </source>
</evidence>